<dbReference type="Proteomes" id="UP000800035">
    <property type="component" value="Unassembled WGS sequence"/>
</dbReference>
<feature type="signal peptide" evidence="1">
    <location>
        <begin position="1"/>
        <end position="17"/>
    </location>
</feature>
<dbReference type="PANTHER" id="PTHR39599">
    <property type="entry name" value="GPI-ANCHORED PROTEIN (EUROFUNG)-RELATED-RELATED"/>
    <property type="match status" value="1"/>
</dbReference>
<dbReference type="AlphaFoldDB" id="A0A6A5TWI1"/>
<accession>A0A6A5TWI1</accession>
<keyword evidence="3" id="KW-1185">Reference proteome</keyword>
<reference evidence="2" key="1">
    <citation type="journal article" date="2020" name="Stud. Mycol.">
        <title>101 Dothideomycetes genomes: a test case for predicting lifestyles and emergence of pathogens.</title>
        <authorList>
            <person name="Haridas S."/>
            <person name="Albert R."/>
            <person name="Binder M."/>
            <person name="Bloem J."/>
            <person name="Labutti K."/>
            <person name="Salamov A."/>
            <person name="Andreopoulos B."/>
            <person name="Baker S."/>
            <person name="Barry K."/>
            <person name="Bills G."/>
            <person name="Bluhm B."/>
            <person name="Cannon C."/>
            <person name="Castanera R."/>
            <person name="Culley D."/>
            <person name="Daum C."/>
            <person name="Ezra D."/>
            <person name="Gonzalez J."/>
            <person name="Henrissat B."/>
            <person name="Kuo A."/>
            <person name="Liang C."/>
            <person name="Lipzen A."/>
            <person name="Lutzoni F."/>
            <person name="Magnuson J."/>
            <person name="Mondo S."/>
            <person name="Nolan M."/>
            <person name="Ohm R."/>
            <person name="Pangilinan J."/>
            <person name="Park H.-J."/>
            <person name="Ramirez L."/>
            <person name="Alfaro M."/>
            <person name="Sun H."/>
            <person name="Tritt A."/>
            <person name="Yoshinaga Y."/>
            <person name="Zwiers L.-H."/>
            <person name="Turgeon B."/>
            <person name="Goodwin S."/>
            <person name="Spatafora J."/>
            <person name="Crous P."/>
            <person name="Grigoriev I."/>
        </authorList>
    </citation>
    <scope>NUCLEOTIDE SEQUENCE</scope>
    <source>
        <strain evidence="2">CBS 675.92</strain>
    </source>
</reference>
<keyword evidence="1" id="KW-0732">Signal</keyword>
<evidence type="ECO:0000256" key="1">
    <source>
        <dbReference type="SAM" id="SignalP"/>
    </source>
</evidence>
<organism evidence="2 3">
    <name type="scientific">Byssothecium circinans</name>
    <dbReference type="NCBI Taxonomy" id="147558"/>
    <lineage>
        <taxon>Eukaryota</taxon>
        <taxon>Fungi</taxon>
        <taxon>Dikarya</taxon>
        <taxon>Ascomycota</taxon>
        <taxon>Pezizomycotina</taxon>
        <taxon>Dothideomycetes</taxon>
        <taxon>Pleosporomycetidae</taxon>
        <taxon>Pleosporales</taxon>
        <taxon>Massarineae</taxon>
        <taxon>Massarinaceae</taxon>
        <taxon>Byssothecium</taxon>
    </lineage>
</organism>
<name>A0A6A5TWI1_9PLEO</name>
<evidence type="ECO:0000313" key="3">
    <source>
        <dbReference type="Proteomes" id="UP000800035"/>
    </source>
</evidence>
<feature type="chain" id="PRO_5025440528" evidence="1">
    <location>
        <begin position="18"/>
        <end position="273"/>
    </location>
</feature>
<dbReference type="OrthoDB" id="5410926at2759"/>
<evidence type="ECO:0000313" key="2">
    <source>
        <dbReference type="EMBL" id="KAF1956089.1"/>
    </source>
</evidence>
<dbReference type="EMBL" id="ML976992">
    <property type="protein sequence ID" value="KAF1956089.1"/>
    <property type="molecule type" value="Genomic_DNA"/>
</dbReference>
<protein>
    <submittedName>
        <fullName evidence="2">Uncharacterized protein</fullName>
    </submittedName>
</protein>
<proteinExistence type="predicted"/>
<dbReference type="PANTHER" id="PTHR39599:SF1">
    <property type="entry name" value="GPI-ANCHORED PROTEIN (EUROFUNG)"/>
    <property type="match status" value="1"/>
</dbReference>
<gene>
    <name evidence="2" type="ORF">CC80DRAFT_472719</name>
</gene>
<sequence>MQHAIASLVLLPALALAAPDFVIDFEPAVLQQSPAQNNNTVLEDFSLELLKRQGTNCASGYAVCNNINRPDLCCRTNQVCSADRAGNAACCQVGAACTGTIGVIVGITTSLPVTSTAVSSPNTNFATPTAGATPTDNPFVQATSGATPAHSTVSNPYYPFPAIPTTYTAAAACSSAYTSCQSDAASCTAALASGQNGVTISAPNGGVTVTAIASLGPQSAQSICQSLSSQACSGLIVEACSSFGPGRGAAPSLRCGGRYVAGVAALGIAGQLL</sequence>